<protein>
    <recommendedName>
        <fullName evidence="4">Secreted protein</fullName>
    </recommendedName>
</protein>
<feature type="signal peptide" evidence="1">
    <location>
        <begin position="1"/>
        <end position="29"/>
    </location>
</feature>
<evidence type="ECO:0000256" key="1">
    <source>
        <dbReference type="SAM" id="SignalP"/>
    </source>
</evidence>
<evidence type="ECO:0000313" key="3">
    <source>
        <dbReference type="Proteomes" id="UP000219688"/>
    </source>
</evidence>
<keyword evidence="1" id="KW-0732">Signal</keyword>
<dbReference type="EMBL" id="OBQK01000002">
    <property type="protein sequence ID" value="SOC53541.1"/>
    <property type="molecule type" value="Genomic_DNA"/>
</dbReference>
<dbReference type="Proteomes" id="UP000219688">
    <property type="component" value="Unassembled WGS sequence"/>
</dbReference>
<evidence type="ECO:0008006" key="4">
    <source>
        <dbReference type="Google" id="ProtNLM"/>
    </source>
</evidence>
<gene>
    <name evidence="2" type="ORF">SAMN05421879_10216</name>
</gene>
<sequence length="140" mass="14612">MRSSRVRRTTAAFGAAAMMALGAAGTASGAPAMRLPEADLWCEGDLVATTTEWVALPKAGTLWIEEGPMVGHYVILASGHIGMPGHLYEVPEGDLGMDRSFGRKAGPAEESLSCVVLSRWDTPDGPFTVVGPLTVARVSG</sequence>
<proteinExistence type="predicted"/>
<accession>A0A285VLT9</accession>
<dbReference type="RefSeq" id="WP_097187082.1">
    <property type="nucleotide sequence ID" value="NZ_OBQK01000002.1"/>
</dbReference>
<keyword evidence="3" id="KW-1185">Reference proteome</keyword>
<organism evidence="2 3">
    <name type="scientific">Ornithinimicrobium cerasi</name>
    <dbReference type="NCBI Taxonomy" id="2248773"/>
    <lineage>
        <taxon>Bacteria</taxon>
        <taxon>Bacillati</taxon>
        <taxon>Actinomycetota</taxon>
        <taxon>Actinomycetes</taxon>
        <taxon>Micrococcales</taxon>
        <taxon>Ornithinimicrobiaceae</taxon>
        <taxon>Ornithinimicrobium</taxon>
    </lineage>
</organism>
<evidence type="ECO:0000313" key="2">
    <source>
        <dbReference type="EMBL" id="SOC53541.1"/>
    </source>
</evidence>
<name>A0A285VLT9_9MICO</name>
<feature type="chain" id="PRO_5012425216" description="Secreted protein" evidence="1">
    <location>
        <begin position="30"/>
        <end position="140"/>
    </location>
</feature>
<dbReference type="AlphaFoldDB" id="A0A285VLT9"/>
<reference evidence="3" key="1">
    <citation type="submission" date="2017-08" db="EMBL/GenBank/DDBJ databases">
        <authorList>
            <person name="Varghese N."/>
            <person name="Submissions S."/>
        </authorList>
    </citation>
    <scope>NUCLEOTIDE SEQUENCE [LARGE SCALE GENOMIC DNA]</scope>
    <source>
        <strain evidence="3">USBA17B2</strain>
    </source>
</reference>